<evidence type="ECO:0000313" key="1">
    <source>
        <dbReference type="EMBL" id="GFP76252.1"/>
    </source>
</evidence>
<dbReference type="RefSeq" id="WP_183277694.1">
    <property type="nucleotide sequence ID" value="NZ_BLZR01000001.1"/>
</dbReference>
<dbReference type="AlphaFoldDB" id="A0A6V8SI39"/>
<proteinExistence type="predicted"/>
<dbReference type="EMBL" id="BLZR01000001">
    <property type="protein sequence ID" value="GFP76252.1"/>
    <property type="molecule type" value="Genomic_DNA"/>
</dbReference>
<evidence type="ECO:0008006" key="3">
    <source>
        <dbReference type="Google" id="ProtNLM"/>
    </source>
</evidence>
<evidence type="ECO:0000313" key="2">
    <source>
        <dbReference type="Proteomes" id="UP000580568"/>
    </source>
</evidence>
<name>A0A6V8SI39_9CLOT</name>
<keyword evidence="2" id="KW-1185">Reference proteome</keyword>
<accession>A0A6V8SI39</accession>
<protein>
    <recommendedName>
        <fullName evidence="3">YkgJ family cysteine cluster protein</fullName>
    </recommendedName>
</protein>
<reference evidence="1 2" key="1">
    <citation type="submission" date="2020-07" db="EMBL/GenBank/DDBJ databases">
        <title>A new beta-1,3-glucan-decomposing anaerobic bacterium isolated from anoxic soil subjected to biological soil disinfestation.</title>
        <authorList>
            <person name="Ueki A."/>
            <person name="Tonouchi A."/>
        </authorList>
    </citation>
    <scope>NUCLEOTIDE SEQUENCE [LARGE SCALE GENOMIC DNA]</scope>
    <source>
        <strain evidence="1 2">TW1</strain>
    </source>
</reference>
<dbReference type="Proteomes" id="UP000580568">
    <property type="component" value="Unassembled WGS sequence"/>
</dbReference>
<organism evidence="1 2">
    <name type="scientific">Clostridium fungisolvens</name>
    <dbReference type="NCBI Taxonomy" id="1604897"/>
    <lineage>
        <taxon>Bacteria</taxon>
        <taxon>Bacillati</taxon>
        <taxon>Bacillota</taxon>
        <taxon>Clostridia</taxon>
        <taxon>Eubacteriales</taxon>
        <taxon>Clostridiaceae</taxon>
        <taxon>Clostridium</taxon>
    </lineage>
</organism>
<comment type="caution">
    <text evidence="1">The sequence shown here is derived from an EMBL/GenBank/DDBJ whole genome shotgun (WGS) entry which is preliminary data.</text>
</comment>
<gene>
    <name evidence="1" type="ORF">bsdtw1_02353</name>
</gene>
<sequence length="87" mass="10101">MSNEKFPCDKCGLCCRNLDKSPVYEDLHDGSGICNHLDTETNLCTIYDRRPGKCNIIASYKHFEDTLKFDEYIELNINACKKLKEDY</sequence>